<comment type="function">
    <text evidence="6">The RuvA-RuvB-RuvC complex processes Holliday junction (HJ) DNA during genetic recombination and DNA repair, while the RuvA-RuvB complex plays an important role in the rescue of blocked DNA replication forks via replication fork reversal (RFR). RuvA specifically binds to HJ cruciform DNA, conferring on it an open structure. The RuvB hexamer acts as an ATP-dependent pump, pulling dsDNA into and through the RuvAB complex. HJ branch migration allows RuvC to scan DNA until it finds its consensus sequence, where it cleaves and resolves the cruciform DNA.</text>
</comment>
<keyword evidence="12" id="KW-1185">Reference proteome</keyword>
<dbReference type="GO" id="GO:0048476">
    <property type="term" value="C:Holliday junction resolvase complex"/>
    <property type="evidence" value="ECO:0007669"/>
    <property type="project" value="UniProtKB-UniRule"/>
</dbReference>
<evidence type="ECO:0000313" key="9">
    <source>
        <dbReference type="EMBL" id="AJA52290.1"/>
    </source>
</evidence>
<reference evidence="10" key="2">
    <citation type="submission" date="2015-10" db="EMBL/GenBank/DDBJ databases">
        <title>Improved Draft Genome Sequence of Clostridium pasteurianum Strain ATCC 6013 (DSM 525) Using a Hybrid Next-Generation Sequencing Approach.</title>
        <authorList>
            <person name="Pyne M.E."/>
            <person name="Utturkar S.M."/>
            <person name="Brown S.D."/>
            <person name="Moo-Young M."/>
            <person name="Chung D.A."/>
            <person name="Chou P.C."/>
        </authorList>
    </citation>
    <scope>NUCLEOTIDE SEQUENCE</scope>
    <source>
        <strain evidence="10">ATCC 6013</strain>
    </source>
</reference>
<organism evidence="9 12">
    <name type="scientific">Clostridium pasteurianum DSM 525 = ATCC 6013</name>
    <dbReference type="NCBI Taxonomy" id="1262449"/>
    <lineage>
        <taxon>Bacteria</taxon>
        <taxon>Bacillati</taxon>
        <taxon>Bacillota</taxon>
        <taxon>Clostridia</taxon>
        <taxon>Eubacteriales</taxon>
        <taxon>Clostridiaceae</taxon>
        <taxon>Clostridium</taxon>
    </lineage>
</organism>
<dbReference type="NCBIfam" id="TIGR00084">
    <property type="entry name" value="ruvA"/>
    <property type="match status" value="1"/>
</dbReference>
<name>A0A0H3J586_CLOPA</name>
<keyword evidence="5 6" id="KW-0234">DNA repair</keyword>
<dbReference type="Gene3D" id="2.40.50.140">
    <property type="entry name" value="Nucleic acid-binding proteins"/>
    <property type="match status" value="1"/>
</dbReference>
<keyword evidence="2 6" id="KW-0227">DNA damage</keyword>
<reference evidence="9 12" key="1">
    <citation type="journal article" date="2015" name="Genome Announc.">
        <title>Complete Genome Sequence of the Nitrogen-Fixing and Solvent-Producing Clostridium pasteurianum DSM 525.</title>
        <authorList>
            <person name="Poehlein A."/>
            <person name="Grosse-Honebrink A."/>
            <person name="Zhang Y."/>
            <person name="Minton N.P."/>
            <person name="Daniel R."/>
        </authorList>
    </citation>
    <scope>NUCLEOTIDE SEQUENCE [LARGE SCALE GENOMIC DNA]</scope>
    <source>
        <strain evidence="9">DSM 525</strain>
        <strain evidence="12">DSM 525 / ATCC 6013</strain>
    </source>
</reference>
<protein>
    <recommendedName>
        <fullName evidence="6">Holliday junction branch migration complex subunit RuvA</fullName>
    </recommendedName>
</protein>
<dbReference type="InterPro" id="IPR011114">
    <property type="entry name" value="RuvA_C"/>
</dbReference>
<dbReference type="InterPro" id="IPR000085">
    <property type="entry name" value="RuvA"/>
</dbReference>
<dbReference type="EMBL" id="JPGY02000001">
    <property type="protein sequence ID" value="KRU11700.1"/>
    <property type="molecule type" value="Genomic_DNA"/>
</dbReference>
<dbReference type="SUPFAM" id="SSF50249">
    <property type="entry name" value="Nucleic acid-binding proteins"/>
    <property type="match status" value="1"/>
</dbReference>
<keyword evidence="1 6" id="KW-0963">Cytoplasm</keyword>
<evidence type="ECO:0000256" key="3">
    <source>
        <dbReference type="ARBA" id="ARBA00023125"/>
    </source>
</evidence>
<dbReference type="GO" id="GO:0000400">
    <property type="term" value="F:four-way junction DNA binding"/>
    <property type="evidence" value="ECO:0007669"/>
    <property type="project" value="UniProtKB-UniRule"/>
</dbReference>
<feature type="region of interest" description="Domain III" evidence="6">
    <location>
        <begin position="163"/>
        <end position="215"/>
    </location>
</feature>
<evidence type="ECO:0000313" key="12">
    <source>
        <dbReference type="Proteomes" id="UP000030905"/>
    </source>
</evidence>
<comment type="subcellular location">
    <subcellularLocation>
        <location evidence="6">Cytoplasm</location>
    </subcellularLocation>
</comment>
<dbReference type="InterPro" id="IPR012340">
    <property type="entry name" value="NA-bd_OB-fold"/>
</dbReference>
<dbReference type="Gene3D" id="1.10.8.10">
    <property type="entry name" value="DNA helicase RuvA subunit, C-terminal domain"/>
    <property type="match status" value="1"/>
</dbReference>
<keyword evidence="4 6" id="KW-0233">DNA recombination</keyword>
<dbReference type="EMBL" id="CP009268">
    <property type="protein sequence ID" value="AJA52290.1"/>
    <property type="molecule type" value="Genomic_DNA"/>
</dbReference>
<reference evidence="10 11" key="3">
    <citation type="journal article" name="Genome Announc.">
        <title>Improved Draft Genome Sequence of Clostridium pasteurianum Strain ATCC 6013 (DSM 525) Using a Hybrid Next-Generation Sequencing Approach.</title>
        <authorList>
            <person name="Pyne M.E."/>
            <person name="Utturkar S."/>
            <person name="Brown S.D."/>
            <person name="Moo-Young M."/>
            <person name="Chung D.A."/>
            <person name="Chou C.P."/>
        </authorList>
    </citation>
    <scope>NUCLEOTIDE SEQUENCE [LARGE SCALE GENOMIC DNA]</scope>
    <source>
        <strain evidence="10 11">ATCC 6013</strain>
    </source>
</reference>
<evidence type="ECO:0000256" key="4">
    <source>
        <dbReference type="ARBA" id="ARBA00023172"/>
    </source>
</evidence>
<dbReference type="Gene3D" id="1.10.150.20">
    <property type="entry name" value="5' to 3' exonuclease, C-terminal subdomain"/>
    <property type="match status" value="1"/>
</dbReference>
<evidence type="ECO:0000256" key="2">
    <source>
        <dbReference type="ARBA" id="ARBA00022763"/>
    </source>
</evidence>
<evidence type="ECO:0000313" key="10">
    <source>
        <dbReference type="EMBL" id="KRU11700.1"/>
    </source>
</evidence>
<dbReference type="GO" id="GO:0009378">
    <property type="term" value="F:four-way junction helicase activity"/>
    <property type="evidence" value="ECO:0007669"/>
    <property type="project" value="InterPro"/>
</dbReference>
<evidence type="ECO:0000259" key="7">
    <source>
        <dbReference type="Pfam" id="PF01330"/>
    </source>
</evidence>
<keyword evidence="9" id="KW-0347">Helicase</keyword>
<accession>A0A0H3J586</accession>
<dbReference type="KEGG" id="cpae:CPAST_c22320"/>
<dbReference type="eggNOG" id="COG0632">
    <property type="taxonomic scope" value="Bacteria"/>
</dbReference>
<dbReference type="SUPFAM" id="SSF47781">
    <property type="entry name" value="RuvA domain 2-like"/>
    <property type="match status" value="1"/>
</dbReference>
<dbReference type="GO" id="GO:0009379">
    <property type="term" value="C:Holliday junction helicase complex"/>
    <property type="evidence" value="ECO:0007669"/>
    <property type="project" value="InterPro"/>
</dbReference>
<dbReference type="GO" id="GO:0016787">
    <property type="term" value="F:hydrolase activity"/>
    <property type="evidence" value="ECO:0007669"/>
    <property type="project" value="UniProtKB-KW"/>
</dbReference>
<comment type="caution">
    <text evidence="6">Lacks conserved residue(s) required for the propagation of feature annotation.</text>
</comment>
<comment type="subunit">
    <text evidence="6">Homotetramer. Forms an RuvA(8)-RuvB(12)-Holliday junction (HJ) complex. HJ DNA is sandwiched between 2 RuvA tetramers; dsDNA enters through RuvA and exits via RuvB. An RuvB hexamer assembles on each DNA strand where it exits the tetramer. Each RuvB hexamer is contacted by two RuvA subunits (via domain III) on 2 adjacent RuvB subunits; this complex drives branch migration. In the full resolvosome a probable DNA-RuvA(4)-RuvB(12)-RuvC(2) complex forms which resolves the HJ.</text>
</comment>
<keyword evidence="9" id="KW-0378">Hydrolase</keyword>
<feature type="region of interest" description="Domain I" evidence="6">
    <location>
        <begin position="16"/>
        <end position="79"/>
    </location>
</feature>
<dbReference type="AlphaFoldDB" id="A0A0H3J586"/>
<dbReference type="KEGG" id="cpat:CLPA_c22320"/>
<feature type="domain" description="DNA helicase Holliday junction RuvA type" evidence="7">
    <location>
        <begin position="17"/>
        <end position="77"/>
    </location>
</feature>
<dbReference type="GO" id="GO:0006281">
    <property type="term" value="P:DNA repair"/>
    <property type="evidence" value="ECO:0007669"/>
    <property type="project" value="UniProtKB-UniRule"/>
</dbReference>
<dbReference type="HAMAP" id="MF_00031">
    <property type="entry name" value="DNA_HJ_migration_RuvA"/>
    <property type="match status" value="1"/>
</dbReference>
<dbReference type="CDD" id="cd14332">
    <property type="entry name" value="UBA_RuvA_C"/>
    <property type="match status" value="1"/>
</dbReference>
<dbReference type="SUPFAM" id="SSF46929">
    <property type="entry name" value="DNA helicase RuvA subunit, C-terminal domain"/>
    <property type="match status" value="1"/>
</dbReference>
<keyword evidence="9" id="KW-0067">ATP-binding</keyword>
<dbReference type="GO" id="GO:0005737">
    <property type="term" value="C:cytoplasm"/>
    <property type="evidence" value="ECO:0007669"/>
    <property type="project" value="UniProtKB-SubCell"/>
</dbReference>
<comment type="domain">
    <text evidence="6">Has three domains with a flexible linker between the domains II and III and assumes an 'L' shape. Domain III is highly mobile and contacts RuvB.</text>
</comment>
<dbReference type="GO" id="GO:0006310">
    <property type="term" value="P:DNA recombination"/>
    <property type="evidence" value="ECO:0007669"/>
    <property type="project" value="UniProtKB-UniRule"/>
</dbReference>
<evidence type="ECO:0000256" key="6">
    <source>
        <dbReference type="HAMAP-Rule" id="MF_00031"/>
    </source>
</evidence>
<dbReference type="Pfam" id="PF07499">
    <property type="entry name" value="RuvA_C"/>
    <property type="match status" value="1"/>
</dbReference>
<evidence type="ECO:0000259" key="8">
    <source>
        <dbReference type="Pfam" id="PF07499"/>
    </source>
</evidence>
<dbReference type="GO" id="GO:0005524">
    <property type="term" value="F:ATP binding"/>
    <property type="evidence" value="ECO:0007669"/>
    <property type="project" value="InterPro"/>
</dbReference>
<dbReference type="InterPro" id="IPR036267">
    <property type="entry name" value="RuvA_C_sf"/>
</dbReference>
<gene>
    <name evidence="6 9" type="primary">ruvA</name>
    <name evidence="9" type="ORF">CLPA_c22320</name>
    <name evidence="10" type="ORF">CP6013_00947</name>
</gene>
<feature type="domain" description="Holliday junction DNA helicase RuvA C-terminal" evidence="8">
    <location>
        <begin position="172"/>
        <end position="214"/>
    </location>
</feature>
<evidence type="ECO:0000313" key="11">
    <source>
        <dbReference type="Proteomes" id="UP000028042"/>
    </source>
</evidence>
<dbReference type="InterPro" id="IPR013849">
    <property type="entry name" value="DNA_helicase_Holl-junc_RuvA_I"/>
</dbReference>
<dbReference type="Pfam" id="PF14520">
    <property type="entry name" value="HHH_5"/>
    <property type="match status" value="1"/>
</dbReference>
<comment type="similarity">
    <text evidence="6">Belongs to the RuvA family.</text>
</comment>
<keyword evidence="9" id="KW-0547">Nucleotide-binding</keyword>
<dbReference type="Proteomes" id="UP000030905">
    <property type="component" value="Chromosome"/>
</dbReference>
<dbReference type="InterPro" id="IPR010994">
    <property type="entry name" value="RuvA_2-like"/>
</dbReference>
<evidence type="ECO:0000256" key="1">
    <source>
        <dbReference type="ARBA" id="ARBA00022490"/>
    </source>
</evidence>
<dbReference type="Pfam" id="PF01330">
    <property type="entry name" value="RuvA_N"/>
    <property type="match status" value="1"/>
</dbReference>
<evidence type="ECO:0000256" key="5">
    <source>
        <dbReference type="ARBA" id="ARBA00023204"/>
    </source>
</evidence>
<keyword evidence="3 6" id="KW-0238">DNA-binding</keyword>
<sequence length="215" mass="23919">MVKYILDFKDNEGLSLYTYIKGIFIGIDKDYIIIENNGIGYKIYVSGSTIAAMPKTGEDVLLYLEQIVREDFIGLYGFHTEEERDMFNKLLTINGVGAKACLSLLSISTVNNLKYAVLTGDEKLITRAPGIGKKIAQRIILELKDKFEADEFVAKVTEGSGSEDIFVQERNIAEAMGALISLGYSEKEAEKAIKASDKSESLESIIKECLKFLMN</sequence>
<dbReference type="Proteomes" id="UP000028042">
    <property type="component" value="Unassembled WGS sequence"/>
</dbReference>
<dbReference type="PATRIC" id="fig|1262449.7.peg.2246"/>
<proteinExistence type="inferred from homology"/>